<dbReference type="PANTHER" id="PTHR21180:SF32">
    <property type="entry name" value="ENDONUCLEASE_EXONUCLEASE_PHOSPHATASE FAMILY DOMAIN-CONTAINING PROTEIN 1"/>
    <property type="match status" value="1"/>
</dbReference>
<dbReference type="InterPro" id="IPR019554">
    <property type="entry name" value="Soluble_ligand-bd"/>
</dbReference>
<dbReference type="PANTHER" id="PTHR21180">
    <property type="entry name" value="ENDONUCLEASE/EXONUCLEASE/PHOSPHATASE FAMILY DOMAIN-CONTAINING PROTEIN 1"/>
    <property type="match status" value="1"/>
</dbReference>
<evidence type="ECO:0000256" key="1">
    <source>
        <dbReference type="SAM" id="MobiDB-lite"/>
    </source>
</evidence>
<accession>A0ABV1BSR5</accession>
<protein>
    <submittedName>
        <fullName evidence="4">Helix-hairpin-helix domain-containing protein</fullName>
    </submittedName>
</protein>
<dbReference type="InterPro" id="IPR010994">
    <property type="entry name" value="RuvA_2-like"/>
</dbReference>
<proteinExistence type="predicted"/>
<name>A0ABV1BSR5_9FIRM</name>
<dbReference type="EMBL" id="JBBMER010000002">
    <property type="protein sequence ID" value="MEQ2378796.1"/>
    <property type="molecule type" value="Genomic_DNA"/>
</dbReference>
<evidence type="ECO:0000313" key="5">
    <source>
        <dbReference type="Proteomes" id="UP001442364"/>
    </source>
</evidence>
<evidence type="ECO:0000259" key="3">
    <source>
        <dbReference type="SMART" id="SM00278"/>
    </source>
</evidence>
<feature type="domain" description="Helix-hairpin-helix DNA-binding motif class 1" evidence="3">
    <location>
        <begin position="205"/>
        <end position="224"/>
    </location>
</feature>
<keyword evidence="2" id="KW-0472">Membrane</keyword>
<reference evidence="4 5" key="1">
    <citation type="submission" date="2024-03" db="EMBL/GenBank/DDBJ databases">
        <title>Human intestinal bacterial collection.</title>
        <authorList>
            <person name="Pauvert C."/>
            <person name="Hitch T.C.A."/>
            <person name="Clavel T."/>
        </authorList>
    </citation>
    <scope>NUCLEOTIDE SEQUENCE [LARGE SCALE GENOMIC DNA]</scope>
    <source>
        <strain evidence="4 5">CLA-AA-H255</strain>
    </source>
</reference>
<keyword evidence="2" id="KW-0812">Transmembrane</keyword>
<dbReference type="Proteomes" id="UP001442364">
    <property type="component" value="Unassembled WGS sequence"/>
</dbReference>
<keyword evidence="2" id="KW-1133">Transmembrane helix</keyword>
<feature type="transmembrane region" description="Helical" evidence="2">
    <location>
        <begin position="12"/>
        <end position="29"/>
    </location>
</feature>
<evidence type="ECO:0000256" key="2">
    <source>
        <dbReference type="SAM" id="Phobius"/>
    </source>
</evidence>
<dbReference type="InterPro" id="IPR051675">
    <property type="entry name" value="Endo/Exo/Phosphatase_dom_1"/>
</dbReference>
<feature type="compositionally biased region" description="Polar residues" evidence="1">
    <location>
        <begin position="165"/>
        <end position="185"/>
    </location>
</feature>
<gene>
    <name evidence="4" type="ORF">WMO14_02715</name>
</gene>
<dbReference type="Gene3D" id="1.10.150.280">
    <property type="entry name" value="AF1531-like domain"/>
    <property type="match status" value="1"/>
</dbReference>
<dbReference type="RefSeq" id="WP_349153226.1">
    <property type="nucleotide sequence ID" value="NZ_JBBMER010000002.1"/>
</dbReference>
<comment type="caution">
    <text evidence="4">The sequence shown here is derived from an EMBL/GenBank/DDBJ whole genome shotgun (WGS) entry which is preliminary data.</text>
</comment>
<dbReference type="SMART" id="SM00278">
    <property type="entry name" value="HhH1"/>
    <property type="match status" value="2"/>
</dbReference>
<organism evidence="4 5">
    <name type="scientific">[Lactobacillus] rogosae</name>
    <dbReference type="NCBI Taxonomy" id="706562"/>
    <lineage>
        <taxon>Bacteria</taxon>
        <taxon>Bacillati</taxon>
        <taxon>Bacillota</taxon>
        <taxon>Clostridia</taxon>
        <taxon>Lachnospirales</taxon>
        <taxon>Lachnospiraceae</taxon>
        <taxon>Lachnospira</taxon>
    </lineage>
</organism>
<feature type="region of interest" description="Disordered" evidence="1">
    <location>
        <begin position="165"/>
        <end position="187"/>
    </location>
</feature>
<feature type="domain" description="Helix-hairpin-helix DNA-binding motif class 1" evidence="3">
    <location>
        <begin position="235"/>
        <end position="254"/>
    </location>
</feature>
<dbReference type="InterPro" id="IPR003583">
    <property type="entry name" value="Hlx-hairpin-Hlx_DNA-bd_motif"/>
</dbReference>
<dbReference type="NCBIfam" id="TIGR00426">
    <property type="entry name" value="competence protein ComEA helix-hairpin-helix repeat region"/>
    <property type="match status" value="1"/>
</dbReference>
<dbReference type="Pfam" id="PF10531">
    <property type="entry name" value="SLBB"/>
    <property type="match status" value="1"/>
</dbReference>
<dbReference type="InterPro" id="IPR004509">
    <property type="entry name" value="Competence_ComEA_HhH"/>
</dbReference>
<dbReference type="SUPFAM" id="SSF47781">
    <property type="entry name" value="RuvA domain 2-like"/>
    <property type="match status" value="1"/>
</dbReference>
<dbReference type="Pfam" id="PF12836">
    <property type="entry name" value="HHH_3"/>
    <property type="match status" value="1"/>
</dbReference>
<evidence type="ECO:0000313" key="4">
    <source>
        <dbReference type="EMBL" id="MEQ2378796.1"/>
    </source>
</evidence>
<sequence>MIKLYKKRRYIIKTVVLVLIIIIAGIFYINPTKEDGSVIINKDNISDKESDSKSIIGGVTSGGAADVNNSNGINGSEAGNDGLDENNSKIYVYICGAVVNAGVVSGGADMRLYQAVELCGGFIDEADGTRVNLAMQLKDGDKIYIPYAYDDISLTDEMNNGCNPNATGISGSNTENSDGNSESYGGNTGGAGSSNLIDINKASKSELMQLSGIGEARALDIISYREKHGAFKRIEDIKNVSGIKDAAFNKIKDYICV</sequence>
<keyword evidence="5" id="KW-1185">Reference proteome</keyword>